<dbReference type="EMBL" id="CM011676">
    <property type="protein sequence ID" value="TMS21332.1"/>
    <property type="molecule type" value="Genomic_DNA"/>
</dbReference>
<keyword evidence="2" id="KW-1185">Reference proteome</keyword>
<accession>A0ACD3RPQ8</accession>
<proteinExistence type="predicted"/>
<name>A0ACD3RPQ8_LARCR</name>
<evidence type="ECO:0000313" key="2">
    <source>
        <dbReference type="Proteomes" id="UP000793456"/>
    </source>
</evidence>
<evidence type="ECO:0000313" key="1">
    <source>
        <dbReference type="EMBL" id="TMS21332.1"/>
    </source>
</evidence>
<protein>
    <submittedName>
        <fullName evidence="1">Uncharacterized protein</fullName>
    </submittedName>
</protein>
<comment type="caution">
    <text evidence="1">The sequence shown here is derived from an EMBL/GenBank/DDBJ whole genome shotgun (WGS) entry which is preliminary data.</text>
</comment>
<gene>
    <name evidence="1" type="ORF">E3U43_015305</name>
</gene>
<sequence>MFSKKPHGDVKKSTQKVLDPKKDVLTRLKHLRIVIENPPAPAREDPEPVAVPQHRVDTQEAVAHWELSEAQVTPEEITPLVPPQSGDKNQEDLTAYFLEALLKYMVNQAKSLEWRCKENHERGFSFLFGHFRKFYLPHIFPNFAMETSLYNPILDVPPMRPKPYYSVVRREQDGGETVYCTKESFLQARVIFIRWLVSFWLEPRPNTQTHIPGTEGENVPKNIQRAAAGLAARSAGSSDDSGGGGIRCDSHLEGSGSLSGPGGGSMGLCGGPGAGNEPEQSHSNTSTLTEREPSSSSLCSMDEEQLTDMEVVRRVLTSSRTNVNFITEIFRQAFLLPMCEAAAMRKVVRVYQEWISMEDRPVFMKEPEEGPYPVATGGSLDSGSQLGDKEVEGMNKVIDSELLEYSVHAGVQTTLQVFITHSANVFLLEPANDIKILLEEHVDMCKRVLNIYRSLVMHETMDQKTWEQILLVLLRVTESVMKRPPSIMPQGKKNNTLSGRLAGPIFQTLIVAWIKGNLNVYISRELWDDLLSVLSSLTCWDELVTEWSLTMETLTKVLARNLYSVDLNELPLDKLSEQKQKKHKGKGIGSEGQRPIVDRSFSKGWSRDQPGQAAAMRQRSATTAGSPGIEKARSIVRQKTVDLEDPPITLTSRTSRMRHSSQSDEAPPTSCSEVFQGGACDLDGPAPSSLARSSSASDIMEPFIAERVKGEDPQRDPASVSNPPHHHHSTTSSLLAANSHAAQPLPHPPTSSSPTPLTFSNGVVVSSSEGQDDGSVYDHFWHQMGSRSQGSSSDWVSDWDSAFACSSEKEIDVEEGEMGAGAEEDDLFSSIRDYLTHKGGERKEEAGEKDSPAHVLENNVVTLPVPVQTEADKTQMEHTGQVEEARQAVREDRQTCKEDRQVSKSVRHSSVDSTEENEGEQRSIYECLELQCQWPSPNARGSASLERHAGEKKGGGNTGRAAGWEAKCDAWREIGEEKQDDKEEATAKERSSIIRQDTYAAESSAESNQTSQMSESTKPKMSRSSNKRHHSGGVHVSFRPSTESVQFHNPLESKEAHWKARLRRLSHFHTHSHSAGERPGAGAGAGSGAKLGAGGAGKFGSVAGISHRAGAHEKLATGTVTDSSGAGNSAFAGGLESRAGTGGDKDRQHPGSCVGSNLGSEAHSEASSSSSGFSSVSSGVRGRLGRSALRSRASRSRSQEPGSTASRHHQGALLGGVYKTVVHALSSKPRPRGQGSSQGSSPQRQGRAAMGDASLRDLYSHVLGYFGRKTTTPGVPSEWTSPASASGSDVISSDSQSDSFNAFQYSTCKFDNFTFSSEAGGGGGAGSGSGGGGRGSSLDQDSLGGGVACEEHEVASLTTLHLDSETSSLSHTVTVTGSESASPMHSLGGSRSQTPSPATLTAEHTDHTHSHSHTHLQLDQKLHNSVLQTPDDLETSEFPSENCSVMAGWLSNWMARRCCHGNVAQDAGYPGRCQYHQRSQRSMLRSLTTCVNCGRTWPR</sequence>
<organism evidence="1 2">
    <name type="scientific">Larimichthys crocea</name>
    <name type="common">Large yellow croaker</name>
    <name type="synonym">Pseudosciaena crocea</name>
    <dbReference type="NCBI Taxonomy" id="215358"/>
    <lineage>
        <taxon>Eukaryota</taxon>
        <taxon>Metazoa</taxon>
        <taxon>Chordata</taxon>
        <taxon>Craniata</taxon>
        <taxon>Vertebrata</taxon>
        <taxon>Euteleostomi</taxon>
        <taxon>Actinopterygii</taxon>
        <taxon>Neopterygii</taxon>
        <taxon>Teleostei</taxon>
        <taxon>Neoteleostei</taxon>
        <taxon>Acanthomorphata</taxon>
        <taxon>Eupercaria</taxon>
        <taxon>Sciaenidae</taxon>
        <taxon>Larimichthys</taxon>
    </lineage>
</organism>
<dbReference type="Proteomes" id="UP000793456">
    <property type="component" value="Chromosome III"/>
</dbReference>
<reference evidence="1" key="1">
    <citation type="submission" date="2018-11" db="EMBL/GenBank/DDBJ databases">
        <title>The sequence and de novo assembly of Larimichthys crocea genome using PacBio and Hi-C technologies.</title>
        <authorList>
            <person name="Xu P."/>
            <person name="Chen B."/>
            <person name="Zhou Z."/>
            <person name="Ke Q."/>
            <person name="Wu Y."/>
            <person name="Bai H."/>
            <person name="Pu F."/>
        </authorList>
    </citation>
    <scope>NUCLEOTIDE SEQUENCE</scope>
    <source>
        <tissue evidence="1">Muscle</tissue>
    </source>
</reference>